<reference evidence="4" key="1">
    <citation type="journal article" date="2013" name="Nat. Biotechnol.">
        <title>Draft genome sequence of chickpea (Cicer arietinum) provides a resource for trait improvement.</title>
        <authorList>
            <person name="Varshney R.K."/>
            <person name="Song C."/>
            <person name="Saxena R.K."/>
            <person name="Azam S."/>
            <person name="Yu S."/>
            <person name="Sharpe A.G."/>
            <person name="Cannon S."/>
            <person name="Baek J."/>
            <person name="Rosen B.D."/>
            <person name="Tar'an B."/>
            <person name="Millan T."/>
            <person name="Zhang X."/>
            <person name="Ramsay L.D."/>
            <person name="Iwata A."/>
            <person name="Wang Y."/>
            <person name="Nelson W."/>
            <person name="Farmer A.D."/>
            <person name="Gaur P.M."/>
            <person name="Soderlund C."/>
            <person name="Penmetsa R.V."/>
            <person name="Xu C."/>
            <person name="Bharti A.K."/>
            <person name="He W."/>
            <person name="Winter P."/>
            <person name="Zhao S."/>
            <person name="Hane J.K."/>
            <person name="Carrasquilla-Garcia N."/>
            <person name="Condie J.A."/>
            <person name="Upadhyaya H.D."/>
            <person name="Luo M.C."/>
            <person name="Thudi M."/>
            <person name="Gowda C.L."/>
            <person name="Singh N.P."/>
            <person name="Lichtenzveig J."/>
            <person name="Gali K.K."/>
            <person name="Rubio J."/>
            <person name="Nadarajan N."/>
            <person name="Dolezel J."/>
            <person name="Bansal K.C."/>
            <person name="Xu X."/>
            <person name="Edwards D."/>
            <person name="Zhang G."/>
            <person name="Kahl G."/>
            <person name="Gil J."/>
            <person name="Singh K.B."/>
            <person name="Datta S.K."/>
            <person name="Jackson S.A."/>
            <person name="Wang J."/>
            <person name="Cook D.R."/>
        </authorList>
    </citation>
    <scope>NUCLEOTIDE SEQUENCE [LARGE SCALE GENOMIC DNA]</scope>
    <source>
        <strain evidence="4">cv. CDC Frontier</strain>
    </source>
</reference>
<dbReference type="RefSeq" id="XP_004501005.1">
    <property type="nucleotide sequence ID" value="XM_004500948.3"/>
</dbReference>
<feature type="domain" description="NmrA-like" evidence="3">
    <location>
        <begin position="3"/>
        <end position="306"/>
    </location>
</feature>
<dbReference type="PANTHER" id="PTHR43349">
    <property type="entry name" value="PINORESINOL REDUCTASE-RELATED"/>
    <property type="match status" value="1"/>
</dbReference>
<keyword evidence="4" id="KW-1185">Reference proteome</keyword>
<keyword evidence="1" id="KW-0521">NADP</keyword>
<dbReference type="CDD" id="cd05259">
    <property type="entry name" value="PCBER_SDR_a"/>
    <property type="match status" value="1"/>
</dbReference>
<name>A0A1S2Y8F1_CICAR</name>
<dbReference type="GO" id="GO:0016491">
    <property type="term" value="F:oxidoreductase activity"/>
    <property type="evidence" value="ECO:0007669"/>
    <property type="project" value="UniProtKB-KW"/>
</dbReference>
<accession>A0A1S2Y8F1</accession>
<dbReference type="AlphaFoldDB" id="A0A1S2Y8F1"/>
<dbReference type="GO" id="GO:0009807">
    <property type="term" value="P:lignan biosynthetic process"/>
    <property type="evidence" value="ECO:0007669"/>
    <property type="project" value="UniProtKB-ARBA"/>
</dbReference>
<evidence type="ECO:0000313" key="4">
    <source>
        <dbReference type="Proteomes" id="UP000087171"/>
    </source>
</evidence>
<proteinExistence type="predicted"/>
<dbReference type="SUPFAM" id="SSF51735">
    <property type="entry name" value="NAD(P)-binding Rossmann-fold domains"/>
    <property type="match status" value="1"/>
</dbReference>
<dbReference type="KEGG" id="cam:101500862"/>
<evidence type="ECO:0000313" key="5">
    <source>
        <dbReference type="RefSeq" id="XP_004501005.1"/>
    </source>
</evidence>
<organism evidence="4 5">
    <name type="scientific">Cicer arietinum</name>
    <name type="common">Chickpea</name>
    <name type="synonym">Garbanzo</name>
    <dbReference type="NCBI Taxonomy" id="3827"/>
    <lineage>
        <taxon>Eukaryota</taxon>
        <taxon>Viridiplantae</taxon>
        <taxon>Streptophyta</taxon>
        <taxon>Embryophyta</taxon>
        <taxon>Tracheophyta</taxon>
        <taxon>Spermatophyta</taxon>
        <taxon>Magnoliopsida</taxon>
        <taxon>eudicotyledons</taxon>
        <taxon>Gunneridae</taxon>
        <taxon>Pentapetalae</taxon>
        <taxon>rosids</taxon>
        <taxon>fabids</taxon>
        <taxon>Fabales</taxon>
        <taxon>Fabaceae</taxon>
        <taxon>Papilionoideae</taxon>
        <taxon>50 kb inversion clade</taxon>
        <taxon>NPAAA clade</taxon>
        <taxon>Hologalegina</taxon>
        <taxon>IRL clade</taxon>
        <taxon>Cicereae</taxon>
        <taxon>Cicer</taxon>
    </lineage>
</organism>
<keyword evidence="2" id="KW-0560">Oxidoreductase</keyword>
<dbReference type="InterPro" id="IPR036291">
    <property type="entry name" value="NAD(P)-bd_dom_sf"/>
</dbReference>
<protein>
    <submittedName>
        <fullName evidence="5">Isoflavone reductase-like protein</fullName>
    </submittedName>
</protein>
<dbReference type="STRING" id="3827.A0A1S2Y8F1"/>
<gene>
    <name evidence="5" type="primary">LOC101500862</name>
</gene>
<dbReference type="Proteomes" id="UP000087171">
    <property type="component" value="Chromosome Ca5"/>
</dbReference>
<reference evidence="5" key="2">
    <citation type="submission" date="2025-08" db="UniProtKB">
        <authorList>
            <consortium name="RefSeq"/>
        </authorList>
    </citation>
    <scope>IDENTIFICATION</scope>
    <source>
        <tissue evidence="5">Etiolated seedlings</tissue>
    </source>
</reference>
<dbReference type="PANTHER" id="PTHR43349:SF93">
    <property type="entry name" value="ISOFLAVONE REDUCTASE HOMOLOG P3-RELATED"/>
    <property type="match status" value="1"/>
</dbReference>
<dbReference type="InterPro" id="IPR045312">
    <property type="entry name" value="PCBER-like"/>
</dbReference>
<dbReference type="InterPro" id="IPR050608">
    <property type="entry name" value="NmrA-type/Isoflavone_red_sf"/>
</dbReference>
<evidence type="ECO:0000259" key="3">
    <source>
        <dbReference type="Pfam" id="PF05368"/>
    </source>
</evidence>
<dbReference type="GeneID" id="101500862"/>
<sequence>MAEKSKILIIGGTGYIGKHIVQASAKAGHPTFALVRESTLSDPAKADLLNTFKTLGVNLVPGDFYDHENLVKVIKQVDVVISTVGHVQLADQVKIIAAIKEAGNVKRFLPSEFGNDVDRTHAVEPAKSAFATKSQIRRAIEAEGIPYTYVSSNYFAGYFLPTLAQPGLFAPPPPRDKVIIYGDGTAKAVFNKEDDIGTFTIRTVDDPRTLNKIVYIKPPKNTYSFNELIALWENKIGKTLEKTHLPEDKLLKDIQESPIPINVILSINHSVFVKGDQTNFEIEPSFGVEASELYPDVKYTTVDEFLDQFA</sequence>
<dbReference type="OrthoDB" id="419598at2759"/>
<evidence type="ECO:0000256" key="2">
    <source>
        <dbReference type="ARBA" id="ARBA00023002"/>
    </source>
</evidence>
<dbReference type="Gene3D" id="3.40.50.720">
    <property type="entry name" value="NAD(P)-binding Rossmann-like Domain"/>
    <property type="match status" value="1"/>
</dbReference>
<dbReference type="InterPro" id="IPR008030">
    <property type="entry name" value="NmrA-like"/>
</dbReference>
<dbReference type="Pfam" id="PF05368">
    <property type="entry name" value="NmrA"/>
    <property type="match status" value="1"/>
</dbReference>
<dbReference type="FunFam" id="3.40.50.720:FF:000299">
    <property type="entry name" value="Bifunctional pinoresinol-lariciresinol reductase 1"/>
    <property type="match status" value="1"/>
</dbReference>
<evidence type="ECO:0000256" key="1">
    <source>
        <dbReference type="ARBA" id="ARBA00022857"/>
    </source>
</evidence>
<dbReference type="Gene3D" id="3.90.25.10">
    <property type="entry name" value="UDP-galactose 4-epimerase, domain 1"/>
    <property type="match status" value="1"/>
</dbReference>